<evidence type="ECO:0000313" key="4">
    <source>
        <dbReference type="EMBL" id="THG94081.1"/>
    </source>
</evidence>
<evidence type="ECO:0000256" key="1">
    <source>
        <dbReference type="RuleBase" id="RU363044"/>
    </source>
</evidence>
<dbReference type="SUPFAM" id="SSF52540">
    <property type="entry name" value="P-loop containing nucleoside triphosphate hydrolases"/>
    <property type="match status" value="2"/>
</dbReference>
<dbReference type="InterPro" id="IPR051055">
    <property type="entry name" value="PIF1_helicase"/>
</dbReference>
<keyword evidence="1" id="KW-0547">Nucleotide-binding</keyword>
<protein>
    <recommendedName>
        <fullName evidence="1">ATP-dependent DNA helicase</fullName>
        <ecNumber evidence="1">5.6.2.3</ecNumber>
    </recommendedName>
</protein>
<dbReference type="GO" id="GO:0006281">
    <property type="term" value="P:DNA repair"/>
    <property type="evidence" value="ECO:0007669"/>
    <property type="project" value="UniProtKB-KW"/>
</dbReference>
<comment type="catalytic activity">
    <reaction evidence="1">
        <text>ATP + H2O = ADP + phosphate + H(+)</text>
        <dbReference type="Rhea" id="RHEA:13065"/>
        <dbReference type="ChEBI" id="CHEBI:15377"/>
        <dbReference type="ChEBI" id="CHEBI:15378"/>
        <dbReference type="ChEBI" id="CHEBI:30616"/>
        <dbReference type="ChEBI" id="CHEBI:43474"/>
        <dbReference type="ChEBI" id="CHEBI:456216"/>
        <dbReference type="EC" id="5.6.2.3"/>
    </reaction>
</comment>
<keyword evidence="1" id="KW-0067">ATP-binding</keyword>
<evidence type="ECO:0000313" key="5">
    <source>
        <dbReference type="Proteomes" id="UP000309038"/>
    </source>
</evidence>
<keyword evidence="1" id="KW-0233">DNA recombination</keyword>
<dbReference type="GO" id="GO:0000723">
    <property type="term" value="P:telomere maintenance"/>
    <property type="evidence" value="ECO:0007669"/>
    <property type="project" value="InterPro"/>
</dbReference>
<dbReference type="PANTHER" id="PTHR47642">
    <property type="entry name" value="ATP-DEPENDENT DNA HELICASE"/>
    <property type="match status" value="1"/>
</dbReference>
<dbReference type="PANTHER" id="PTHR47642:SF5">
    <property type="entry name" value="ATP-DEPENDENT DNA HELICASE"/>
    <property type="match status" value="1"/>
</dbReference>
<dbReference type="InterPro" id="IPR027417">
    <property type="entry name" value="P-loop_NTPase"/>
</dbReference>
<dbReference type="Proteomes" id="UP000309038">
    <property type="component" value="Unassembled WGS sequence"/>
</dbReference>
<dbReference type="GO" id="GO:0005524">
    <property type="term" value="F:ATP binding"/>
    <property type="evidence" value="ECO:0007669"/>
    <property type="project" value="UniProtKB-KW"/>
</dbReference>
<feature type="region of interest" description="Disordered" evidence="2">
    <location>
        <begin position="1"/>
        <end position="58"/>
    </location>
</feature>
<keyword evidence="1" id="KW-0347">Helicase</keyword>
<accession>A0A4S4K876</accession>
<dbReference type="GO" id="GO:0043139">
    <property type="term" value="F:5'-3' DNA helicase activity"/>
    <property type="evidence" value="ECO:0007669"/>
    <property type="project" value="UniProtKB-EC"/>
</dbReference>
<dbReference type="Pfam" id="PF05970">
    <property type="entry name" value="PIF1"/>
    <property type="match status" value="1"/>
</dbReference>
<evidence type="ECO:0000259" key="3">
    <source>
        <dbReference type="Pfam" id="PF05970"/>
    </source>
</evidence>
<name>A0A4S4K876_9APHY</name>
<dbReference type="InterPro" id="IPR010285">
    <property type="entry name" value="DNA_helicase_pif1-like_DEAD"/>
</dbReference>
<dbReference type="EMBL" id="SGPJ01000506">
    <property type="protein sequence ID" value="THG94081.1"/>
    <property type="molecule type" value="Genomic_DNA"/>
</dbReference>
<keyword evidence="1" id="KW-0378">Hydrolase</keyword>
<keyword evidence="5" id="KW-1185">Reference proteome</keyword>
<comment type="caution">
    <text evidence="4">The sequence shown here is derived from an EMBL/GenBank/DDBJ whole genome shotgun (WGS) entry which is preliminary data.</text>
</comment>
<keyword evidence="1" id="KW-0227">DNA damage</keyword>
<dbReference type="GO" id="GO:0016887">
    <property type="term" value="F:ATP hydrolysis activity"/>
    <property type="evidence" value="ECO:0007669"/>
    <property type="project" value="RHEA"/>
</dbReference>
<proteinExistence type="inferred from homology"/>
<dbReference type="GO" id="GO:0006310">
    <property type="term" value="P:DNA recombination"/>
    <property type="evidence" value="ECO:0007669"/>
    <property type="project" value="UniProtKB-KW"/>
</dbReference>
<sequence length="664" mass="72871">MTQGTHEAVEVATDSENQADAEAQHSHPRGPQPDIDGASDGASHGRTAGADVPLSEGDNDMITLEINGGGRIFAKSQEVRRKKNLHIPVLAAGAVMFAPSIKVIIPTAVINFVLCAPHYIETLSTVLVDFFPPPWRILATDLKSQQQSWSEAFSQFRESASDRVIRILAGIQYYHDCKSAATSQEREAGVPLDDSEGPGVMGGDDETDPVVDVIATDTVVSEDAIARVLAQQTSRAELTHAKYAIEIAKGAKIFKPGQSTWTVTNGEAQMQADVARLNGMDDAIRSVPSGEEHQGAIERIEQVTDHREAYDGEPSVCATANIDVAGVLTAANPSMLKPDQFRAFDIIQWHLHETLAGNEPPPLRMVLYGEGGTGKSKVIQTVTEEFVARGAQAMLVKAAYTGVAASLIDGKTTHTIAALRVKRGDTQTVSDRTKAKLQSIWKDKRYLIVDEFSMLGKSHLVRMERSIAIETDLDLTNGSRGTIVEIVLHEDEPPLGTDPVVHLQYLPAYVLVKMARTRASKLKDLEEGVIPVEPAKHTMQIKLDTRAGKSIKRTVHRRQFPITPAYAFTDYRSQGQTLPYVIVDIASPPTGTLSLFNLYVALSRSSGRDTIRLLRDFDDQLFRQAHDPELLIEDERLEALDLLTKQWWQQMGGEARQVVTLQQE</sequence>
<comment type="cofactor">
    <cofactor evidence="1">
        <name>Mg(2+)</name>
        <dbReference type="ChEBI" id="CHEBI:18420"/>
    </cofactor>
</comment>
<dbReference type="EC" id="5.6.2.3" evidence="1"/>
<reference evidence="4 5" key="1">
    <citation type="submission" date="2019-02" db="EMBL/GenBank/DDBJ databases">
        <title>Genome sequencing of the rare red list fungi Phlebia centrifuga.</title>
        <authorList>
            <person name="Buettner E."/>
            <person name="Kellner H."/>
        </authorList>
    </citation>
    <scope>NUCLEOTIDE SEQUENCE [LARGE SCALE GENOMIC DNA]</scope>
    <source>
        <strain evidence="4 5">DSM 108282</strain>
    </source>
</reference>
<gene>
    <name evidence="4" type="ORF">EW026_g7317</name>
</gene>
<organism evidence="4 5">
    <name type="scientific">Hermanssonia centrifuga</name>
    <dbReference type="NCBI Taxonomy" id="98765"/>
    <lineage>
        <taxon>Eukaryota</taxon>
        <taxon>Fungi</taxon>
        <taxon>Dikarya</taxon>
        <taxon>Basidiomycota</taxon>
        <taxon>Agaricomycotina</taxon>
        <taxon>Agaricomycetes</taxon>
        <taxon>Polyporales</taxon>
        <taxon>Meruliaceae</taxon>
        <taxon>Hermanssonia</taxon>
    </lineage>
</organism>
<dbReference type="Gene3D" id="3.40.50.300">
    <property type="entry name" value="P-loop containing nucleotide triphosphate hydrolases"/>
    <property type="match status" value="1"/>
</dbReference>
<feature type="domain" description="DNA helicase Pif1-like DEAD-box helicase" evidence="3">
    <location>
        <begin position="364"/>
        <end position="466"/>
    </location>
</feature>
<evidence type="ECO:0000256" key="2">
    <source>
        <dbReference type="SAM" id="MobiDB-lite"/>
    </source>
</evidence>
<dbReference type="AlphaFoldDB" id="A0A4S4K876"/>
<comment type="similarity">
    <text evidence="1">Belongs to the helicase family.</text>
</comment>
<keyword evidence="1" id="KW-0234">DNA repair</keyword>